<reference evidence="1 2" key="1">
    <citation type="submission" date="2016-11" db="EMBL/GenBank/DDBJ databases">
        <authorList>
            <person name="Jaros S."/>
            <person name="Januszkiewicz K."/>
            <person name="Wedrychowicz H."/>
        </authorList>
    </citation>
    <scope>NUCLEOTIDE SEQUENCE [LARGE SCALE GENOMIC DNA]</scope>
    <source>
        <strain evidence="1 2">DSM 22330</strain>
    </source>
</reference>
<organism evidence="1 2">
    <name type="scientific">Pseudolactococcus chungangensis CAU 28 = DSM 22330</name>
    <dbReference type="NCBI Taxonomy" id="1122154"/>
    <lineage>
        <taxon>Bacteria</taxon>
        <taxon>Bacillati</taxon>
        <taxon>Bacillota</taxon>
        <taxon>Bacilli</taxon>
        <taxon>Lactobacillales</taxon>
        <taxon>Streptococcaceae</taxon>
        <taxon>Pseudolactococcus</taxon>
    </lineage>
</organism>
<proteinExistence type="predicted"/>
<dbReference type="OrthoDB" id="1853834at2"/>
<dbReference type="Proteomes" id="UP000185655">
    <property type="component" value="Unassembled WGS sequence"/>
</dbReference>
<evidence type="ECO:0000313" key="1">
    <source>
        <dbReference type="EMBL" id="SFZ73107.1"/>
    </source>
</evidence>
<name>A0A1K2H950_9LACT</name>
<gene>
    <name evidence="1" type="ORF">SAMN02746068_00752</name>
</gene>
<dbReference type="STRING" id="1122154.SAMN02746068_00752"/>
<evidence type="ECO:0000313" key="2">
    <source>
        <dbReference type="Proteomes" id="UP000185655"/>
    </source>
</evidence>
<dbReference type="RefSeq" id="WP_031365346.1">
    <property type="nucleotide sequence ID" value="NZ_FPKS01000003.1"/>
</dbReference>
<dbReference type="AlphaFoldDB" id="A0A1K2H950"/>
<accession>A0A1K2H950</accession>
<dbReference type="EMBL" id="FPKS01000003">
    <property type="protein sequence ID" value="SFZ73107.1"/>
    <property type="molecule type" value="Genomic_DNA"/>
</dbReference>
<sequence length="237" mass="26348">MTDFLSNDKPNFIFNGINALTDMGCIIEKELPDITAQPNIEEISVLGRSGSLLEWHGDYKPYDLPVGTVTIPYENLEEVKRWLSGSGKLITHNDIDKVIDATVSFSNATTFENEWGVFYNFSLTFHCQPLKHKSNEQPIDLHSKNTLFNPGTVPSYPIIYFETGGGSLEIVCNDVSLAIPSMLNGSVTIDCEKGLVIQNGRQIRTTGEWPEILPGENTMSVTGNYLDAEILLRSAWT</sequence>
<protein>
    <submittedName>
        <fullName evidence="1">Phage-related protein</fullName>
    </submittedName>
</protein>